<evidence type="ECO:0000313" key="1">
    <source>
        <dbReference type="EMBL" id="CAJ2511168.1"/>
    </source>
</evidence>
<organism evidence="1 2">
    <name type="scientific">Anthostomella pinea</name>
    <dbReference type="NCBI Taxonomy" id="933095"/>
    <lineage>
        <taxon>Eukaryota</taxon>
        <taxon>Fungi</taxon>
        <taxon>Dikarya</taxon>
        <taxon>Ascomycota</taxon>
        <taxon>Pezizomycotina</taxon>
        <taxon>Sordariomycetes</taxon>
        <taxon>Xylariomycetidae</taxon>
        <taxon>Xylariales</taxon>
        <taxon>Xylariaceae</taxon>
        <taxon>Anthostomella</taxon>
    </lineage>
</organism>
<dbReference type="AlphaFoldDB" id="A0AAI8VU86"/>
<comment type="caution">
    <text evidence="1">The sequence shown here is derived from an EMBL/GenBank/DDBJ whole genome shotgun (WGS) entry which is preliminary data.</text>
</comment>
<accession>A0AAI8VU86</accession>
<evidence type="ECO:0000313" key="2">
    <source>
        <dbReference type="Proteomes" id="UP001295740"/>
    </source>
</evidence>
<dbReference type="EMBL" id="CAUWAG010000018">
    <property type="protein sequence ID" value="CAJ2511168.1"/>
    <property type="molecule type" value="Genomic_DNA"/>
</dbReference>
<name>A0AAI8VU86_9PEZI</name>
<protein>
    <submittedName>
        <fullName evidence="1">Uu.00g067930.m01.CDS01</fullName>
    </submittedName>
</protein>
<reference evidence="1" key="1">
    <citation type="submission" date="2023-10" db="EMBL/GenBank/DDBJ databases">
        <authorList>
            <person name="Hackl T."/>
        </authorList>
    </citation>
    <scope>NUCLEOTIDE SEQUENCE</scope>
</reference>
<proteinExistence type="predicted"/>
<keyword evidence="2" id="KW-1185">Reference proteome</keyword>
<dbReference type="Proteomes" id="UP001295740">
    <property type="component" value="Unassembled WGS sequence"/>
</dbReference>
<gene>
    <name evidence="1" type="ORF">KHLLAP_LOCUS11636</name>
</gene>
<sequence>MAPLAALMNDGTLGDYFAGIWTKNLRFCLAWHRVNSLLTAPKTYRAPSFSWASVDGQIGSSILHLSETLMQDQALDASWIDEFGPRLLEQHMVLKDPSQPYGEVKEGLHLVLEACLVGLAKGLTVIRDHDIFHPTIVLDQSDAFDCPYCNPTQSTDEGRREATRELDNSIEHHVCMIVQGDGWKGRESVCEFLILRHMGEEGSYVRVGFGMPSLGHGYQAVWENEDKGFNAEPVRKLFGGMGWERRQIKLL</sequence>